<keyword evidence="8" id="KW-1185">Reference proteome</keyword>
<dbReference type="GeneID" id="95354850"/>
<feature type="binding site" evidence="5">
    <location>
        <position position="86"/>
    </location>
    <ligand>
        <name>FAD</name>
        <dbReference type="ChEBI" id="CHEBI:57692"/>
    </ligand>
</feature>
<dbReference type="GO" id="GO:0016614">
    <property type="term" value="F:oxidoreductase activity, acting on CH-OH group of donors"/>
    <property type="evidence" value="ECO:0007669"/>
    <property type="project" value="InterPro"/>
</dbReference>
<dbReference type="Proteomes" id="UP000617734">
    <property type="component" value="Unassembled WGS sequence"/>
</dbReference>
<dbReference type="Pfam" id="PF05199">
    <property type="entry name" value="GMC_oxred_C"/>
    <property type="match status" value="1"/>
</dbReference>
<feature type="binding site" evidence="5">
    <location>
        <position position="222"/>
    </location>
    <ligand>
        <name>FAD</name>
        <dbReference type="ChEBI" id="CHEBI:57692"/>
    </ligand>
</feature>
<comment type="caution">
    <text evidence="7">The sequence shown here is derived from an EMBL/GenBank/DDBJ whole genome shotgun (WGS) entry which is preliminary data.</text>
</comment>
<dbReference type="PROSITE" id="PS00624">
    <property type="entry name" value="GMC_OXRED_2"/>
    <property type="match status" value="1"/>
</dbReference>
<dbReference type="InterPro" id="IPR036188">
    <property type="entry name" value="FAD/NAD-bd_sf"/>
</dbReference>
<dbReference type="Pfam" id="PF00732">
    <property type="entry name" value="GMC_oxred_N"/>
    <property type="match status" value="1"/>
</dbReference>
<dbReference type="AlphaFoldDB" id="A0A919FZR2"/>
<accession>A0A919FZR2</accession>
<evidence type="ECO:0000256" key="1">
    <source>
        <dbReference type="ARBA" id="ARBA00001974"/>
    </source>
</evidence>
<organism evidence="7 8">
    <name type="scientific">Kitasatospora indigofera</name>
    <dbReference type="NCBI Taxonomy" id="67307"/>
    <lineage>
        <taxon>Bacteria</taxon>
        <taxon>Bacillati</taxon>
        <taxon>Actinomycetota</taxon>
        <taxon>Actinomycetes</taxon>
        <taxon>Kitasatosporales</taxon>
        <taxon>Streptomycetaceae</taxon>
        <taxon>Kitasatospora</taxon>
    </lineage>
</organism>
<dbReference type="InterPro" id="IPR000172">
    <property type="entry name" value="GMC_OxRdtase_N"/>
</dbReference>
<evidence type="ECO:0000313" key="8">
    <source>
        <dbReference type="Proteomes" id="UP000617734"/>
    </source>
</evidence>
<evidence type="ECO:0000256" key="2">
    <source>
        <dbReference type="ARBA" id="ARBA00010790"/>
    </source>
</evidence>
<dbReference type="PANTHER" id="PTHR11552">
    <property type="entry name" value="GLUCOSE-METHANOL-CHOLINE GMC OXIDOREDUCTASE"/>
    <property type="match status" value="1"/>
</dbReference>
<dbReference type="InterPro" id="IPR012132">
    <property type="entry name" value="GMC_OxRdtase"/>
</dbReference>
<dbReference type="RefSeq" id="WP_229927661.1">
    <property type="nucleotide sequence ID" value="NZ_BNBO01000026.1"/>
</dbReference>
<keyword evidence="3" id="KW-0285">Flavoprotein</keyword>
<feature type="domain" description="Glucose-methanol-choline oxidoreductase N-terminal" evidence="6">
    <location>
        <begin position="257"/>
        <end position="271"/>
    </location>
</feature>
<evidence type="ECO:0000256" key="5">
    <source>
        <dbReference type="PIRSR" id="PIRSR000137-2"/>
    </source>
</evidence>
<evidence type="ECO:0000256" key="3">
    <source>
        <dbReference type="ARBA" id="ARBA00022630"/>
    </source>
</evidence>
<dbReference type="EMBL" id="BNBO01000026">
    <property type="protein sequence ID" value="GHH75542.1"/>
    <property type="molecule type" value="Genomic_DNA"/>
</dbReference>
<gene>
    <name evidence="7" type="ORF">GCM10018781_44600</name>
</gene>
<dbReference type="GO" id="GO:0050660">
    <property type="term" value="F:flavin adenine dinucleotide binding"/>
    <property type="evidence" value="ECO:0007669"/>
    <property type="project" value="InterPro"/>
</dbReference>
<keyword evidence="4 5" id="KW-0274">FAD</keyword>
<sequence>MEIPARTYDFVVIGAGAAGCVLAARLSARPEQSVLLVEAGPADHDPRIARPVAWPGLLGGELDWGYRTVPQAALNGRRLAWPRGRVLGGSGAINAMVHIRGAASDFDAWSRWGGELWNAEAFLPYLERLDAPADAPVPGAVPVAENTDPHPFAAAFVAAAQKAGLPANSDFNAATQEGVGLYRTTVTAGTPQEPARRANTAFTHLGPVLDRPNLTVLTDATVLRIEVTGGRARGVRVSHGGEVHSIGAGTEVVLCAGTVASPQLLLLSGIGPADRLAALGIASTVDLPGVGENLHDHVQVSLAYDTTEGHPVADRSNLGEAGGFVTVLPGSPAPDIQLSFAPMKDLNNASRLGWGFTIGPALTRPRSRGRLTLDPAGPLGHPLIDPAYLDDPADLDTLLEGVKLAQEIAATEPLGSLRSSPVPPPFTGRAELAEFVRRNAQTQFHPVGTCRLGADDDESAVVDPWLRVRGVAGLRVADASVIPSMITGNIHAAVVAVAERAADFIQEPTR</sequence>
<dbReference type="PIRSF" id="PIRSF000137">
    <property type="entry name" value="Alcohol_oxidase"/>
    <property type="match status" value="1"/>
</dbReference>
<name>A0A919FZR2_9ACTN</name>
<reference evidence="7" key="2">
    <citation type="submission" date="2020-09" db="EMBL/GenBank/DDBJ databases">
        <authorList>
            <person name="Sun Q."/>
            <person name="Ohkuma M."/>
        </authorList>
    </citation>
    <scope>NUCLEOTIDE SEQUENCE</scope>
    <source>
        <strain evidence="7">JCM 4646</strain>
    </source>
</reference>
<comment type="similarity">
    <text evidence="2">Belongs to the GMC oxidoreductase family.</text>
</comment>
<proteinExistence type="inferred from homology"/>
<dbReference type="Gene3D" id="3.50.50.60">
    <property type="entry name" value="FAD/NAD(P)-binding domain"/>
    <property type="match status" value="1"/>
</dbReference>
<dbReference type="PANTHER" id="PTHR11552:SF147">
    <property type="entry name" value="CHOLINE DEHYDROGENASE, MITOCHONDRIAL"/>
    <property type="match status" value="1"/>
</dbReference>
<evidence type="ECO:0000256" key="4">
    <source>
        <dbReference type="ARBA" id="ARBA00022827"/>
    </source>
</evidence>
<reference evidence="7" key="1">
    <citation type="journal article" date="2014" name="Int. J. Syst. Evol. Microbiol.">
        <title>Complete genome sequence of Corynebacterium casei LMG S-19264T (=DSM 44701T), isolated from a smear-ripened cheese.</title>
        <authorList>
            <consortium name="US DOE Joint Genome Institute (JGI-PGF)"/>
            <person name="Walter F."/>
            <person name="Albersmeier A."/>
            <person name="Kalinowski J."/>
            <person name="Ruckert C."/>
        </authorList>
    </citation>
    <scope>NUCLEOTIDE SEQUENCE</scope>
    <source>
        <strain evidence="7">JCM 4646</strain>
    </source>
</reference>
<dbReference type="Gene3D" id="3.30.560.10">
    <property type="entry name" value="Glucose Oxidase, domain 3"/>
    <property type="match status" value="1"/>
</dbReference>
<feature type="binding site" evidence="5">
    <location>
        <begin position="94"/>
        <end position="97"/>
    </location>
    <ligand>
        <name>FAD</name>
        <dbReference type="ChEBI" id="CHEBI:57692"/>
    </ligand>
</feature>
<comment type="cofactor">
    <cofactor evidence="1 5">
        <name>FAD</name>
        <dbReference type="ChEBI" id="CHEBI:57692"/>
    </cofactor>
</comment>
<dbReference type="SUPFAM" id="SSF51905">
    <property type="entry name" value="FAD/NAD(P)-binding domain"/>
    <property type="match status" value="1"/>
</dbReference>
<dbReference type="InterPro" id="IPR007867">
    <property type="entry name" value="GMC_OxRtase_C"/>
</dbReference>
<dbReference type="SUPFAM" id="SSF54373">
    <property type="entry name" value="FAD-linked reductases, C-terminal domain"/>
    <property type="match status" value="1"/>
</dbReference>
<evidence type="ECO:0000313" key="7">
    <source>
        <dbReference type="EMBL" id="GHH75542.1"/>
    </source>
</evidence>
<dbReference type="PROSITE" id="PS51257">
    <property type="entry name" value="PROKAR_LIPOPROTEIN"/>
    <property type="match status" value="1"/>
</dbReference>
<evidence type="ECO:0000259" key="6">
    <source>
        <dbReference type="PROSITE" id="PS00624"/>
    </source>
</evidence>
<protein>
    <submittedName>
        <fullName evidence="7">GMC oxidoreductase</fullName>
    </submittedName>
</protein>